<gene>
    <name evidence="2" type="primary">LOC112684319</name>
</gene>
<keyword evidence="1" id="KW-1185">Reference proteome</keyword>
<dbReference type="GeneID" id="112684319"/>
<dbReference type="InterPro" id="IPR010487">
    <property type="entry name" value="NGRN/Rrg9"/>
</dbReference>
<sequence length="376" mass="44410">MFSKKILLLANTFRQPFLSRSFRNVKINSVKNLKKDDVKGNPGSNRLLKMVLDGESLDKTNVTMEDIEDGEEDLLDSHLLYDQHKKEISKQREFKSFQNIKRKYFKNNTCTPNFLTYFEKQQIKTLHEKSPQEWTPETLSTCFPASPEIIVKILKSKWIANEGQQILRHDKHVQDNWERFRNGDIELPIELKNHLKKFSDRRPTLITLKQAEAYIPKPATEYLKPEEFGQIITSYRGEPSNQNEQMQIEAEENYEKIYENDIRTSTKNKHFTLDQLKKNSQERSFSWYTPQPTNEKNIDVATVEASLQEHTSIISRKDVSKFIDTINNYPLAIRIPKKVWKEGYTYKVKDCFYDDRGEFLYRVPGLMTDEDKPHNQ</sequence>
<dbReference type="OrthoDB" id="6415470at2759"/>
<dbReference type="Pfam" id="PF06413">
    <property type="entry name" value="Neugrin"/>
    <property type="match status" value="1"/>
</dbReference>
<dbReference type="Proteomes" id="UP000694846">
    <property type="component" value="Unplaced"/>
</dbReference>
<accession>A0A8B8FLQ4</accession>
<dbReference type="PANTHER" id="PTHR13475">
    <property type="entry name" value="NEUGRIN"/>
    <property type="match status" value="1"/>
</dbReference>
<evidence type="ECO:0000313" key="1">
    <source>
        <dbReference type="Proteomes" id="UP000694846"/>
    </source>
</evidence>
<dbReference type="RefSeq" id="XP_025411558.1">
    <property type="nucleotide sequence ID" value="XM_025555773.1"/>
</dbReference>
<dbReference type="PANTHER" id="PTHR13475:SF3">
    <property type="entry name" value="NEUGRIN"/>
    <property type="match status" value="1"/>
</dbReference>
<dbReference type="AlphaFoldDB" id="A0A8B8FLQ4"/>
<evidence type="ECO:0000313" key="2">
    <source>
        <dbReference type="RefSeq" id="XP_025411558.1"/>
    </source>
</evidence>
<reference evidence="2" key="1">
    <citation type="submission" date="2025-08" db="UniProtKB">
        <authorList>
            <consortium name="RefSeq"/>
        </authorList>
    </citation>
    <scope>IDENTIFICATION</scope>
    <source>
        <tissue evidence="2">Whole body</tissue>
    </source>
</reference>
<name>A0A8B8FLQ4_9HEMI</name>
<protein>
    <submittedName>
        <fullName evidence="2">Uncharacterized protein LOC112684319</fullName>
    </submittedName>
</protein>
<dbReference type="GO" id="GO:0005634">
    <property type="term" value="C:nucleus"/>
    <property type="evidence" value="ECO:0007669"/>
    <property type="project" value="TreeGrafter"/>
</dbReference>
<organism evidence="1 2">
    <name type="scientific">Sipha flava</name>
    <name type="common">yellow sugarcane aphid</name>
    <dbReference type="NCBI Taxonomy" id="143950"/>
    <lineage>
        <taxon>Eukaryota</taxon>
        <taxon>Metazoa</taxon>
        <taxon>Ecdysozoa</taxon>
        <taxon>Arthropoda</taxon>
        <taxon>Hexapoda</taxon>
        <taxon>Insecta</taxon>
        <taxon>Pterygota</taxon>
        <taxon>Neoptera</taxon>
        <taxon>Paraneoptera</taxon>
        <taxon>Hemiptera</taxon>
        <taxon>Sternorrhyncha</taxon>
        <taxon>Aphidomorpha</taxon>
        <taxon>Aphidoidea</taxon>
        <taxon>Aphididae</taxon>
        <taxon>Sipha</taxon>
    </lineage>
</organism>
<proteinExistence type="predicted"/>